<feature type="transmembrane region" description="Helical" evidence="6">
    <location>
        <begin position="354"/>
        <end position="371"/>
    </location>
</feature>
<evidence type="ECO:0000256" key="5">
    <source>
        <dbReference type="ARBA" id="ARBA00023136"/>
    </source>
</evidence>
<dbReference type="EMBL" id="LCIE01000004">
    <property type="protein sequence ID" value="KKT49590.1"/>
    <property type="molecule type" value="Genomic_DNA"/>
</dbReference>
<feature type="transmembrane region" description="Helical" evidence="6">
    <location>
        <begin position="297"/>
        <end position="317"/>
    </location>
</feature>
<evidence type="ECO:0000313" key="8">
    <source>
        <dbReference type="EMBL" id="KKT49590.1"/>
    </source>
</evidence>
<dbReference type="InterPro" id="IPR004477">
    <property type="entry name" value="ComEC_N"/>
</dbReference>
<dbReference type="PANTHER" id="PTHR30619">
    <property type="entry name" value="DNA INTERNALIZATION/COMPETENCE PROTEIN COMEC/REC2"/>
    <property type="match status" value="1"/>
</dbReference>
<comment type="caution">
    <text evidence="8">The sequence shown here is derived from an EMBL/GenBank/DDBJ whole genome shotgun (WGS) entry which is preliminary data.</text>
</comment>
<gene>
    <name evidence="8" type="ORF">UW41_C0004G0011</name>
</gene>
<dbReference type="AlphaFoldDB" id="A0A0G1HRP4"/>
<keyword evidence="3 6" id="KW-0812">Transmembrane</keyword>
<comment type="subcellular location">
    <subcellularLocation>
        <location evidence="1">Cell membrane</location>
        <topology evidence="1">Multi-pass membrane protein</topology>
    </subcellularLocation>
</comment>
<feature type="transmembrane region" description="Helical" evidence="6">
    <location>
        <begin position="193"/>
        <end position="209"/>
    </location>
</feature>
<evidence type="ECO:0000256" key="1">
    <source>
        <dbReference type="ARBA" id="ARBA00004651"/>
    </source>
</evidence>
<keyword evidence="5 6" id="KW-0472">Membrane</keyword>
<evidence type="ECO:0000256" key="2">
    <source>
        <dbReference type="ARBA" id="ARBA00022475"/>
    </source>
</evidence>
<dbReference type="Pfam" id="PF03772">
    <property type="entry name" value="Competence"/>
    <property type="match status" value="1"/>
</dbReference>
<organism evidence="8 9">
    <name type="scientific">Candidatus Collierbacteria bacterium GW2011_GWC2_44_18</name>
    <dbReference type="NCBI Taxonomy" id="1618392"/>
    <lineage>
        <taxon>Bacteria</taxon>
        <taxon>Candidatus Collieribacteriota</taxon>
    </lineage>
</organism>
<feature type="transmembrane region" description="Helical" evidence="6">
    <location>
        <begin position="164"/>
        <end position="186"/>
    </location>
</feature>
<dbReference type="NCBIfam" id="TIGR00360">
    <property type="entry name" value="ComEC_N-term"/>
    <property type="match status" value="1"/>
</dbReference>
<evidence type="ECO:0000256" key="3">
    <source>
        <dbReference type="ARBA" id="ARBA00022692"/>
    </source>
</evidence>
<evidence type="ECO:0000313" key="9">
    <source>
        <dbReference type="Proteomes" id="UP000034172"/>
    </source>
</evidence>
<dbReference type="InterPro" id="IPR052159">
    <property type="entry name" value="Competence_DNA_uptake"/>
</dbReference>
<dbReference type="STRING" id="1618392.UW41_C0004G0011"/>
<evidence type="ECO:0000256" key="6">
    <source>
        <dbReference type="SAM" id="Phobius"/>
    </source>
</evidence>
<sequence>MKKRILILLLLLGLRCILGWLSIIIFEPGEKIRITGYPNTLYQDGSKCIIRMSQFIFFSEDICAKYRDNRIEVIGNIDKRVIDSFGGKLWLVNAKIEIKERSQELKKSRTQDGGFVSNFRDKLVSIYKKSVPEPEAGLIAGIVLGYKKDIGQELYQQMIKSGSVHIAVASGYNILLVGSVVLSLSFWFVRRSVAIWIALIVMIFYAALAGGDPPVIRAVWMAGMMYVGQILGRGNQGWWTLTLSAWAMLMFDPGLLSSASFQLSVGASFGLIVVEPYLAERWLSLSGEGLTRLMKNLGVTTTLSTMFVTMPIIWWHFGRMSLFGILSNILILPFVPPLMIFGVGMLVFPWIFSMPTYALAHWMVLIIRFFGSS</sequence>
<protein>
    <submittedName>
        <fullName evidence="8">ComEC/Rec2-related protein</fullName>
    </submittedName>
</protein>
<feature type="transmembrane region" description="Helical" evidence="6">
    <location>
        <begin position="329"/>
        <end position="348"/>
    </location>
</feature>
<evidence type="ECO:0000259" key="7">
    <source>
        <dbReference type="Pfam" id="PF03772"/>
    </source>
</evidence>
<name>A0A0G1HRP4_9BACT</name>
<accession>A0A0G1HRP4</accession>
<reference evidence="8 9" key="1">
    <citation type="journal article" date="2015" name="Nature">
        <title>rRNA introns, odd ribosomes, and small enigmatic genomes across a large radiation of phyla.</title>
        <authorList>
            <person name="Brown C.T."/>
            <person name="Hug L.A."/>
            <person name="Thomas B.C."/>
            <person name="Sharon I."/>
            <person name="Castelle C.J."/>
            <person name="Singh A."/>
            <person name="Wilkins M.J."/>
            <person name="Williams K.H."/>
            <person name="Banfield J.F."/>
        </authorList>
    </citation>
    <scope>NUCLEOTIDE SEQUENCE [LARGE SCALE GENOMIC DNA]</scope>
</reference>
<feature type="domain" description="ComEC/Rec2-related protein" evidence="7">
    <location>
        <begin position="142"/>
        <end position="366"/>
    </location>
</feature>
<dbReference type="Proteomes" id="UP000034172">
    <property type="component" value="Unassembled WGS sequence"/>
</dbReference>
<dbReference type="PANTHER" id="PTHR30619:SF1">
    <property type="entry name" value="RECOMBINATION PROTEIN 2"/>
    <property type="match status" value="1"/>
</dbReference>
<dbReference type="GO" id="GO:0005886">
    <property type="term" value="C:plasma membrane"/>
    <property type="evidence" value="ECO:0007669"/>
    <property type="project" value="UniProtKB-SubCell"/>
</dbReference>
<keyword evidence="4 6" id="KW-1133">Transmembrane helix</keyword>
<keyword evidence="2" id="KW-1003">Cell membrane</keyword>
<proteinExistence type="predicted"/>
<evidence type="ECO:0000256" key="4">
    <source>
        <dbReference type="ARBA" id="ARBA00022989"/>
    </source>
</evidence>